<dbReference type="HOGENOM" id="CLU_072943_0_0_1"/>
<keyword evidence="6" id="KW-1185">Reference proteome</keyword>
<dbReference type="InterPro" id="IPR013083">
    <property type="entry name" value="Znf_RING/FYVE/PHD"/>
</dbReference>
<dbReference type="AlphaFoldDB" id="K3WVV2"/>
<keyword evidence="1" id="KW-0479">Metal-binding</keyword>
<dbReference type="PANTHER" id="PTHR46225">
    <property type="entry name" value="C3H4 TYPE ZINC FINGER PROTEIN"/>
    <property type="match status" value="1"/>
</dbReference>
<dbReference type="PANTHER" id="PTHR46225:SF19">
    <property type="entry name" value="RING-TYPE DOMAIN-CONTAINING PROTEIN"/>
    <property type="match status" value="1"/>
</dbReference>
<dbReference type="PROSITE" id="PS50089">
    <property type="entry name" value="ZF_RING_2"/>
    <property type="match status" value="1"/>
</dbReference>
<dbReference type="STRING" id="431595.K3WVV2"/>
<reference evidence="6" key="1">
    <citation type="journal article" date="2010" name="Genome Biol.">
        <title>Genome sequence of the necrotrophic plant pathogen Pythium ultimum reveals original pathogenicity mechanisms and effector repertoire.</title>
        <authorList>
            <person name="Levesque C.A."/>
            <person name="Brouwer H."/>
            <person name="Cano L."/>
            <person name="Hamilton J.P."/>
            <person name="Holt C."/>
            <person name="Huitema E."/>
            <person name="Raffaele S."/>
            <person name="Robideau G.P."/>
            <person name="Thines M."/>
            <person name="Win J."/>
            <person name="Zerillo M.M."/>
            <person name="Beakes G.W."/>
            <person name="Boore J.L."/>
            <person name="Busam D."/>
            <person name="Dumas B."/>
            <person name="Ferriera S."/>
            <person name="Fuerstenberg S.I."/>
            <person name="Gachon C.M."/>
            <person name="Gaulin E."/>
            <person name="Govers F."/>
            <person name="Grenville-Briggs L."/>
            <person name="Horner N."/>
            <person name="Hostetler J."/>
            <person name="Jiang R.H."/>
            <person name="Johnson J."/>
            <person name="Krajaejun T."/>
            <person name="Lin H."/>
            <person name="Meijer H.J."/>
            <person name="Moore B."/>
            <person name="Morris P."/>
            <person name="Phuntmart V."/>
            <person name="Puiu D."/>
            <person name="Shetty J."/>
            <person name="Stajich J.E."/>
            <person name="Tripathy S."/>
            <person name="Wawra S."/>
            <person name="van West P."/>
            <person name="Whitty B.R."/>
            <person name="Coutinho P.M."/>
            <person name="Henrissat B."/>
            <person name="Martin F."/>
            <person name="Thomas P.D."/>
            <person name="Tyler B.M."/>
            <person name="De Vries R.P."/>
            <person name="Kamoun S."/>
            <person name="Yandell M."/>
            <person name="Tisserat N."/>
            <person name="Buell C.R."/>
        </authorList>
    </citation>
    <scope>NUCLEOTIDE SEQUENCE</scope>
    <source>
        <strain evidence="6">DAOM:BR144</strain>
    </source>
</reference>
<keyword evidence="3" id="KW-0812">Transmembrane</keyword>
<proteinExistence type="predicted"/>
<dbReference type="VEuPathDB" id="FungiDB:PYU1_G009082"/>
<feature type="transmembrane region" description="Helical" evidence="3">
    <location>
        <begin position="75"/>
        <end position="96"/>
    </location>
</feature>
<dbReference type="EnsemblProtists" id="PYU1_T009100">
    <property type="protein sequence ID" value="PYU1_T009100"/>
    <property type="gene ID" value="PYU1_G009082"/>
</dbReference>
<dbReference type="eggNOG" id="KOG0800">
    <property type="taxonomic scope" value="Eukaryota"/>
</dbReference>
<dbReference type="InParanoid" id="K3WVV2"/>
<reference evidence="5" key="3">
    <citation type="submission" date="2015-02" db="UniProtKB">
        <authorList>
            <consortium name="EnsemblProtists"/>
        </authorList>
    </citation>
    <scope>IDENTIFICATION</scope>
    <source>
        <strain evidence="5">DAOM BR144</strain>
    </source>
</reference>
<evidence type="ECO:0000256" key="1">
    <source>
        <dbReference type="PROSITE-ProRule" id="PRU00175"/>
    </source>
</evidence>
<keyword evidence="3" id="KW-0472">Membrane</keyword>
<feature type="transmembrane region" description="Helical" evidence="3">
    <location>
        <begin position="108"/>
        <end position="133"/>
    </location>
</feature>
<feature type="region of interest" description="Disordered" evidence="2">
    <location>
        <begin position="1"/>
        <end position="38"/>
    </location>
</feature>
<keyword evidence="1" id="KW-0862">Zinc</keyword>
<dbReference type="Gene3D" id="3.30.40.10">
    <property type="entry name" value="Zinc/RING finger domain, C3HC4 (zinc finger)"/>
    <property type="match status" value="1"/>
</dbReference>
<feature type="transmembrane region" description="Helical" evidence="3">
    <location>
        <begin position="154"/>
        <end position="175"/>
    </location>
</feature>
<dbReference type="Proteomes" id="UP000019132">
    <property type="component" value="Unassembled WGS sequence"/>
</dbReference>
<protein>
    <recommendedName>
        <fullName evidence="4">RING-type domain-containing protein</fullName>
    </recommendedName>
</protein>
<reference evidence="6" key="2">
    <citation type="submission" date="2010-04" db="EMBL/GenBank/DDBJ databases">
        <authorList>
            <person name="Buell R."/>
            <person name="Hamilton J."/>
            <person name="Hostetler J."/>
        </authorList>
    </citation>
    <scope>NUCLEOTIDE SEQUENCE [LARGE SCALE GENOMIC DNA]</scope>
    <source>
        <strain evidence="6">DAOM:BR144</strain>
    </source>
</reference>
<feature type="transmembrane region" description="Helical" evidence="3">
    <location>
        <begin position="195"/>
        <end position="226"/>
    </location>
</feature>
<dbReference type="EMBL" id="GL376599">
    <property type="status" value="NOT_ANNOTATED_CDS"/>
    <property type="molecule type" value="Genomic_DNA"/>
</dbReference>
<dbReference type="SMART" id="SM00184">
    <property type="entry name" value="RING"/>
    <property type="match status" value="1"/>
</dbReference>
<evidence type="ECO:0000256" key="2">
    <source>
        <dbReference type="SAM" id="MobiDB-lite"/>
    </source>
</evidence>
<name>K3WVV2_GLOUD</name>
<evidence type="ECO:0000313" key="5">
    <source>
        <dbReference type="EnsemblProtists" id="PYU1_T009100"/>
    </source>
</evidence>
<dbReference type="GO" id="GO:0008270">
    <property type="term" value="F:zinc ion binding"/>
    <property type="evidence" value="ECO:0007669"/>
    <property type="project" value="UniProtKB-KW"/>
</dbReference>
<sequence length="326" mass="36584">MDTRTASPQHRAVDIPGGSVGVGGVPPPGSGSSSPESRTRLLVRDPALNEEAHAVRMNVLNSSVQEARDARNTRLIMWVITLVNLPQIIAAAIIMGLKWKDETLCYRIQIWVLVHTIHLSLTLSLEWVLYYLNGDGSNSTIRLREQYMTYISQLKYGLDLAGLFWFLVGNMWVISDGARCDDGSMMYHLALWMIIISYAKIFLPCLLLLALLPVICFCLPCVIRLLSRLQDPMRGKGATKDVINQLTTQKFQPTQFAPEDSSCCICLNEYEPLQDLRVLPCSHHFHKECVDEWLMVNSTCPTCRTSIFTTDAPAAHGTEDDVMRNV</sequence>
<organism evidence="5 6">
    <name type="scientific">Globisporangium ultimum (strain ATCC 200006 / CBS 805.95 / DAOM BR144)</name>
    <name type="common">Pythium ultimum</name>
    <dbReference type="NCBI Taxonomy" id="431595"/>
    <lineage>
        <taxon>Eukaryota</taxon>
        <taxon>Sar</taxon>
        <taxon>Stramenopiles</taxon>
        <taxon>Oomycota</taxon>
        <taxon>Peronosporomycetes</taxon>
        <taxon>Pythiales</taxon>
        <taxon>Pythiaceae</taxon>
        <taxon>Globisporangium</taxon>
    </lineage>
</organism>
<keyword evidence="3" id="KW-1133">Transmembrane helix</keyword>
<accession>K3WVV2</accession>
<dbReference type="OMA" id="NMGSVER"/>
<dbReference type="Pfam" id="PF13639">
    <property type="entry name" value="zf-RING_2"/>
    <property type="match status" value="1"/>
</dbReference>
<evidence type="ECO:0000259" key="4">
    <source>
        <dbReference type="PROSITE" id="PS50089"/>
    </source>
</evidence>
<dbReference type="CDD" id="cd16461">
    <property type="entry name" value="RING-H2_EL5-like"/>
    <property type="match status" value="1"/>
</dbReference>
<evidence type="ECO:0000256" key="3">
    <source>
        <dbReference type="SAM" id="Phobius"/>
    </source>
</evidence>
<dbReference type="SUPFAM" id="SSF57850">
    <property type="entry name" value="RING/U-box"/>
    <property type="match status" value="1"/>
</dbReference>
<evidence type="ECO:0000313" key="6">
    <source>
        <dbReference type="Proteomes" id="UP000019132"/>
    </source>
</evidence>
<dbReference type="InterPro" id="IPR001841">
    <property type="entry name" value="Znf_RING"/>
</dbReference>
<keyword evidence="1" id="KW-0863">Zinc-finger</keyword>
<feature type="domain" description="RING-type" evidence="4">
    <location>
        <begin position="263"/>
        <end position="304"/>
    </location>
</feature>